<comment type="caution">
    <text evidence="1">The sequence shown here is derived from an EMBL/GenBank/DDBJ whole genome shotgun (WGS) entry which is preliminary data.</text>
</comment>
<protein>
    <submittedName>
        <fullName evidence="1">H(+)-transporting V0 sector ATPase subunit a</fullName>
    </submittedName>
</protein>
<dbReference type="EMBL" id="QTSX02002134">
    <property type="protein sequence ID" value="KAJ9078883.1"/>
    <property type="molecule type" value="Genomic_DNA"/>
</dbReference>
<proteinExistence type="predicted"/>
<keyword evidence="2" id="KW-1185">Reference proteome</keyword>
<dbReference type="Proteomes" id="UP001165960">
    <property type="component" value="Unassembled WGS sequence"/>
</dbReference>
<evidence type="ECO:0000313" key="1">
    <source>
        <dbReference type="EMBL" id="KAJ9078883.1"/>
    </source>
</evidence>
<name>A0ACC2TW21_9FUNG</name>
<gene>
    <name evidence="1" type="primary">VPH1_3</name>
    <name evidence="1" type="ORF">DSO57_1002119</name>
</gene>
<organism evidence="1 2">
    <name type="scientific">Entomophthora muscae</name>
    <dbReference type="NCBI Taxonomy" id="34485"/>
    <lineage>
        <taxon>Eukaryota</taxon>
        <taxon>Fungi</taxon>
        <taxon>Fungi incertae sedis</taxon>
        <taxon>Zoopagomycota</taxon>
        <taxon>Entomophthoromycotina</taxon>
        <taxon>Entomophthoromycetes</taxon>
        <taxon>Entomophthorales</taxon>
        <taxon>Entomophthoraceae</taxon>
        <taxon>Entomophthora</taxon>
    </lineage>
</organism>
<reference evidence="1" key="1">
    <citation type="submission" date="2022-04" db="EMBL/GenBank/DDBJ databases">
        <title>Genome of the entomopathogenic fungus Entomophthora muscae.</title>
        <authorList>
            <person name="Elya C."/>
            <person name="Lovett B.R."/>
            <person name="Lee E."/>
            <person name="Macias A.M."/>
            <person name="Hajek A.E."/>
            <person name="De Bivort B.L."/>
            <person name="Kasson M.T."/>
            <person name="De Fine Licht H.H."/>
            <person name="Stajich J.E."/>
        </authorList>
    </citation>
    <scope>NUCLEOTIDE SEQUENCE</scope>
    <source>
        <strain evidence="1">Berkeley</strain>
    </source>
</reference>
<accession>A0ACC2TW21</accession>
<evidence type="ECO:0000313" key="2">
    <source>
        <dbReference type="Proteomes" id="UP001165960"/>
    </source>
</evidence>
<sequence length="751" mass="85563">MERKLRGFGNHITNGTIPMAPLPEFGLHTKVRSAQEIDELETSINTHELRLSELIASYEKLQRRNLELTELRHVLSETSRFFHNAPSRQDVSRSSFEDSAPLLNNDSEAQYDSSNARGANLNFVTGVISRSRMATFERILWRSLRGNLYLNFAEIDEPIIDPSTDKPLSKNAFIIFAHGNETIAKVRKISESLGATLYNIPDHPELRQQSLREVNGKIEDLNSVLYNTNHAKRAELIHIGENISVWNTVVKKEKAIYHTLNHFNYDNNRRCLIAEGWCASNDIDHVQAILRTSGDSESSLAPILHEIVTSRQPPTYHRTNKFTEGFQAIVDSYGVSNYGEVNPGLFTIISFPFLFAVMFGDLGHAIIMTSAALYMVLNERSLGKIKSEEFAMFYGGRYIILLMGLFSIFTGLIYNDVFSRSMTLFESGWVWPESHETKALVTATQVGVYPFGLDSAWHGSDNALIFTNSFKMKMSVIFGVIQMSFGVILTTFNYRHFNEQYSIYLEFIPQILFMLCIFGYLCFTIIYKWVIDWATRSNPPPSLLNMLIDMFLSPGNVQKENILFPGQAGLQLFLLMVALAAVPVMLFGKPMYLRHLHQQREAEGYSSLPIHSQGESNEMSHEEEFDFSELMIHQAIHTIEYCLNCISNTASYLRLWALSLAHAQLSTVLWDMILAKSFTIEGPYQFIAVFIAFFVWFCLTVAILILMEGLSAFLHALRLHWVEFNGKFYGGTGEKFTPFYFEAILQADENQ</sequence>